<dbReference type="EMBL" id="AP014633">
    <property type="protein sequence ID" value="BAP57310.1"/>
    <property type="molecule type" value="Genomic_DNA"/>
</dbReference>
<keyword evidence="3" id="KW-1185">Reference proteome</keyword>
<evidence type="ECO:0000259" key="1">
    <source>
        <dbReference type="Pfam" id="PF01710"/>
    </source>
</evidence>
<sequence length="79" mass="8972">MVKTNRSTTKIDMEALKRDVEQYPDAYQYERAKRLGVSRRGIGYALKRLEISRKKNVLTSASGCRKTGTFFGADRGTPK</sequence>
<dbReference type="KEGG" id="tig:THII_3013"/>
<reference evidence="2 3" key="1">
    <citation type="journal article" date="2014" name="ISME J.">
        <title>Ecophysiology of Thioploca ingrica as revealed by the complete genome sequence supplemented with proteomic evidence.</title>
        <authorList>
            <person name="Kojima H."/>
            <person name="Ogura Y."/>
            <person name="Yamamoto N."/>
            <person name="Togashi T."/>
            <person name="Mori H."/>
            <person name="Watanabe T."/>
            <person name="Nemoto F."/>
            <person name="Kurokawa K."/>
            <person name="Hayashi T."/>
            <person name="Fukui M."/>
        </authorList>
    </citation>
    <scope>NUCLEOTIDE SEQUENCE [LARGE SCALE GENOMIC DNA]</scope>
</reference>
<dbReference type="STRING" id="40754.THII_3013"/>
<organism evidence="2 3">
    <name type="scientific">Thioploca ingrica</name>
    <dbReference type="NCBI Taxonomy" id="40754"/>
    <lineage>
        <taxon>Bacteria</taxon>
        <taxon>Pseudomonadati</taxon>
        <taxon>Pseudomonadota</taxon>
        <taxon>Gammaproteobacteria</taxon>
        <taxon>Thiotrichales</taxon>
        <taxon>Thiotrichaceae</taxon>
        <taxon>Thioploca</taxon>
    </lineage>
</organism>
<proteinExistence type="predicted"/>
<evidence type="ECO:0000313" key="2">
    <source>
        <dbReference type="EMBL" id="BAP57310.1"/>
    </source>
</evidence>
<name>A0A090APB5_9GAMM</name>
<feature type="domain" description="Transposase Synechocystis PCC 6803" evidence="1">
    <location>
        <begin position="3"/>
        <end position="67"/>
    </location>
</feature>
<gene>
    <name evidence="2" type="ORF">THII_3013</name>
</gene>
<dbReference type="AlphaFoldDB" id="A0A090APB5"/>
<dbReference type="InterPro" id="IPR002622">
    <property type="entry name" value="Transposase_14"/>
</dbReference>
<dbReference type="Proteomes" id="UP000031623">
    <property type="component" value="Chromosome"/>
</dbReference>
<accession>A0A090APB5</accession>
<evidence type="ECO:0000313" key="3">
    <source>
        <dbReference type="Proteomes" id="UP000031623"/>
    </source>
</evidence>
<protein>
    <submittedName>
        <fullName evidence="2">Transposase</fullName>
    </submittedName>
</protein>
<dbReference type="HOGENOM" id="CLU_2604951_0_0_6"/>
<dbReference type="Pfam" id="PF01710">
    <property type="entry name" value="HTH_Tnp_IS630"/>
    <property type="match status" value="1"/>
</dbReference>